<feature type="domain" description="GP-PDE" evidence="1">
    <location>
        <begin position="26"/>
        <end position="269"/>
    </location>
</feature>
<dbReference type="PANTHER" id="PTHR43805">
    <property type="entry name" value="GLYCEROPHOSPHORYL DIESTER PHOSPHODIESTERASE"/>
    <property type="match status" value="1"/>
</dbReference>
<dbReference type="RefSeq" id="XP_064769409.1">
    <property type="nucleotide sequence ID" value="XM_064910397.1"/>
</dbReference>
<evidence type="ECO:0000313" key="2">
    <source>
        <dbReference type="EMBL" id="KAK7206376.1"/>
    </source>
</evidence>
<gene>
    <name evidence="2" type="ORF">BZA70DRAFT_237034</name>
</gene>
<proteinExistence type="predicted"/>
<name>A0ABR1F954_9ASCO</name>
<reference evidence="2 3" key="1">
    <citation type="submission" date="2024-03" db="EMBL/GenBank/DDBJ databases">
        <title>Genome-scale model development and genomic sequencing of the oleaginous clade Lipomyces.</title>
        <authorList>
            <consortium name="Lawrence Berkeley National Laboratory"/>
            <person name="Czajka J.J."/>
            <person name="Han Y."/>
            <person name="Kim J."/>
            <person name="Mondo S.J."/>
            <person name="Hofstad B.A."/>
            <person name="Robles A."/>
            <person name="Haridas S."/>
            <person name="Riley R."/>
            <person name="LaButti K."/>
            <person name="Pangilinan J."/>
            <person name="Andreopoulos W."/>
            <person name="Lipzen A."/>
            <person name="Yan J."/>
            <person name="Wang M."/>
            <person name="Ng V."/>
            <person name="Grigoriev I.V."/>
            <person name="Spatafora J.W."/>
            <person name="Magnuson J.K."/>
            <person name="Baker S.E."/>
            <person name="Pomraning K.R."/>
        </authorList>
    </citation>
    <scope>NUCLEOTIDE SEQUENCE [LARGE SCALE GENOMIC DNA]</scope>
    <source>
        <strain evidence="2 3">Phaff 52-87</strain>
    </source>
</reference>
<dbReference type="Gene3D" id="3.20.20.190">
    <property type="entry name" value="Phosphatidylinositol (PI) phosphodiesterase"/>
    <property type="match status" value="1"/>
</dbReference>
<dbReference type="EMBL" id="JBBJBU010000003">
    <property type="protein sequence ID" value="KAK7206376.1"/>
    <property type="molecule type" value="Genomic_DNA"/>
</dbReference>
<evidence type="ECO:0000259" key="1">
    <source>
        <dbReference type="PROSITE" id="PS51704"/>
    </source>
</evidence>
<dbReference type="PROSITE" id="PS51704">
    <property type="entry name" value="GP_PDE"/>
    <property type="match status" value="1"/>
</dbReference>
<dbReference type="Pfam" id="PF03009">
    <property type="entry name" value="GDPD"/>
    <property type="match status" value="1"/>
</dbReference>
<organism evidence="2 3">
    <name type="scientific">Myxozyma melibiosi</name>
    <dbReference type="NCBI Taxonomy" id="54550"/>
    <lineage>
        <taxon>Eukaryota</taxon>
        <taxon>Fungi</taxon>
        <taxon>Dikarya</taxon>
        <taxon>Ascomycota</taxon>
        <taxon>Saccharomycotina</taxon>
        <taxon>Lipomycetes</taxon>
        <taxon>Lipomycetales</taxon>
        <taxon>Lipomycetaceae</taxon>
        <taxon>Myxozyma</taxon>
    </lineage>
</organism>
<keyword evidence="3" id="KW-1185">Reference proteome</keyword>
<dbReference type="InterPro" id="IPR017946">
    <property type="entry name" value="PLC-like_Pdiesterase_TIM-brl"/>
</dbReference>
<dbReference type="Proteomes" id="UP001498771">
    <property type="component" value="Unassembled WGS sequence"/>
</dbReference>
<dbReference type="InterPro" id="IPR030395">
    <property type="entry name" value="GP_PDE_dom"/>
</dbReference>
<comment type="caution">
    <text evidence="2">The sequence shown here is derived from an EMBL/GenBank/DDBJ whole genome shotgun (WGS) entry which is preliminary data.</text>
</comment>
<accession>A0ABR1F954</accession>
<dbReference type="SUPFAM" id="SSF51695">
    <property type="entry name" value="PLC-like phosphodiesterases"/>
    <property type="match status" value="1"/>
</dbReference>
<dbReference type="GeneID" id="90035909"/>
<sequence length="317" mass="35363">MSSPSVFAAKEVAELNSDEVKSMKLPRSIGHRGYPVKYPENSLESLLAAIDVGADGIETDVHLSADGYVVVSHDLHTKRVFGSTTEPIRNRNYIGDLEHLRTVQEPHSKMVLLKEVLDQFVTNPKFEGKWLCIDVKADNDVAVIEGIAKVMMEVMADPLFWKERVVLGIWLVKFLPLCHKHVPEIPLIHIGVDLSYAANFIHEPSVIGISMVMVSIYTQRGYDLITQLHDLGKFIYVWTVNPPELMTLCIALGVDAVLTDEPVKFEQCRVDALAKAGESRDALGEAERAISFGTKTRLYGLSTGIKVLAPLLRRRFE</sequence>
<protein>
    <submittedName>
        <fullName evidence="2">PLC-like phosphodiesterase</fullName>
    </submittedName>
</protein>
<dbReference type="PANTHER" id="PTHR43805:SF1">
    <property type="entry name" value="GP-PDE DOMAIN-CONTAINING PROTEIN"/>
    <property type="match status" value="1"/>
</dbReference>
<evidence type="ECO:0000313" key="3">
    <source>
        <dbReference type="Proteomes" id="UP001498771"/>
    </source>
</evidence>